<dbReference type="Pfam" id="PF13289">
    <property type="entry name" value="SIR2_2"/>
    <property type="match status" value="1"/>
</dbReference>
<organism evidence="1 2">
    <name type="scientific">Nocardia mexicana</name>
    <dbReference type="NCBI Taxonomy" id="279262"/>
    <lineage>
        <taxon>Bacteria</taxon>
        <taxon>Bacillati</taxon>
        <taxon>Actinomycetota</taxon>
        <taxon>Actinomycetes</taxon>
        <taxon>Mycobacteriales</taxon>
        <taxon>Nocardiaceae</taxon>
        <taxon>Nocardia</taxon>
    </lineage>
</organism>
<dbReference type="Proteomes" id="UP000255355">
    <property type="component" value="Unassembled WGS sequence"/>
</dbReference>
<dbReference type="RefSeq" id="WP_169814217.1">
    <property type="nucleotide sequence ID" value="NZ_QQAZ01000002.1"/>
</dbReference>
<proteinExistence type="predicted"/>
<dbReference type="EMBL" id="QQAZ01000002">
    <property type="protein sequence ID" value="RDI53988.1"/>
    <property type="molecule type" value="Genomic_DNA"/>
</dbReference>
<dbReference type="InterPro" id="IPR029035">
    <property type="entry name" value="DHS-like_NAD/FAD-binding_dom"/>
</dbReference>
<evidence type="ECO:0000313" key="2">
    <source>
        <dbReference type="Proteomes" id="UP000255355"/>
    </source>
</evidence>
<accession>A0A370HAN0</accession>
<gene>
    <name evidence="1" type="ORF">DFR68_102109</name>
</gene>
<dbReference type="AlphaFoldDB" id="A0A370HAN0"/>
<protein>
    <submittedName>
        <fullName evidence="1">SIR2-like protein</fullName>
    </submittedName>
</protein>
<comment type="caution">
    <text evidence="1">The sequence shown here is derived from an EMBL/GenBank/DDBJ whole genome shotgun (WGS) entry which is preliminary data.</text>
</comment>
<reference evidence="1 2" key="1">
    <citation type="submission" date="2018-07" db="EMBL/GenBank/DDBJ databases">
        <title>Genomic Encyclopedia of Type Strains, Phase IV (KMG-IV): sequencing the most valuable type-strain genomes for metagenomic binning, comparative biology and taxonomic classification.</title>
        <authorList>
            <person name="Goeker M."/>
        </authorList>
    </citation>
    <scope>NUCLEOTIDE SEQUENCE [LARGE SCALE GENOMIC DNA]</scope>
    <source>
        <strain evidence="1 2">DSM 44952</strain>
    </source>
</reference>
<keyword evidence="2" id="KW-1185">Reference proteome</keyword>
<dbReference type="SUPFAM" id="SSF52467">
    <property type="entry name" value="DHS-like NAD/FAD-binding domain"/>
    <property type="match status" value="1"/>
</dbReference>
<name>A0A370HAN0_9NOCA</name>
<sequence length="619" mass="68444">MTDEEIKFTNNLISFSRQPELRRLVERIREPSCRVTLICGAGVTADAGLPTWHSLIRNLAELIRLNESEGIRAAILADEASLTRKADLILALLPNYHSSDDAIADALYSSREKNDYFGGQLATSIAMLSKALGSRCRIITTNYDDQIEESLREIGETRTIMVKGLPQELTGIDPNGNKIADRREVQRQTAAWLENNSTTWLDSLFSVSENTVLHLHGYISHKQERSAPGPSRIGPILLRESDYLEYGQQVQVLIEQAISTDNSITVFIGTSMTDPSIVGPLASTADNRRGRDIFCLLPSDGTESPEYDQGIPGQTAFSYRQGQKTYLDEQLGVSAILLKSYAQVSQVVMELCAAIDDSAAYLADDPESSIRYGFRFRRILESVHSIVGTRLGSIAPSDADSRALSDALDETLCATDGPLKYVGSIVKGYTATELGTYNLDPERMKQERFGLFLWLRQFIPDVGSTAEFTIFLVGSSAYAHRDGANLSGRVGWVLPKSIFSAARSVFLGQTVFDYLDFEQHDDARRPWRTFIAVPLECSESDLDIGGKSAYRVLVGSAVLHSTLRVVDRDALRRGAEETFDPREISQLSLLKRSQRIRLAQLTAAAGINAIQILQSRTGR</sequence>
<evidence type="ECO:0000313" key="1">
    <source>
        <dbReference type="EMBL" id="RDI53988.1"/>
    </source>
</evidence>